<proteinExistence type="predicted"/>
<dbReference type="Gene3D" id="2.60.40.10">
    <property type="entry name" value="Immunoglobulins"/>
    <property type="match status" value="1"/>
</dbReference>
<evidence type="ECO:0000313" key="2">
    <source>
        <dbReference type="EMBL" id="MFC4639798.1"/>
    </source>
</evidence>
<dbReference type="Proteomes" id="UP001595952">
    <property type="component" value="Unassembled WGS sequence"/>
</dbReference>
<keyword evidence="1" id="KW-0732">Signal</keyword>
<evidence type="ECO:0000256" key="1">
    <source>
        <dbReference type="SAM" id="SignalP"/>
    </source>
</evidence>
<dbReference type="InterPro" id="IPR013783">
    <property type="entry name" value="Ig-like_fold"/>
</dbReference>
<dbReference type="PROSITE" id="PS51257">
    <property type="entry name" value="PROKAR_LIPOPROTEIN"/>
    <property type="match status" value="1"/>
</dbReference>
<evidence type="ECO:0000313" key="3">
    <source>
        <dbReference type="Proteomes" id="UP001595952"/>
    </source>
</evidence>
<organism evidence="2 3">
    <name type="scientific">Deinococcus hohokamensis</name>
    <dbReference type="NCBI Taxonomy" id="309883"/>
    <lineage>
        <taxon>Bacteria</taxon>
        <taxon>Thermotogati</taxon>
        <taxon>Deinococcota</taxon>
        <taxon>Deinococci</taxon>
        <taxon>Deinococcales</taxon>
        <taxon>Deinococcaceae</taxon>
        <taxon>Deinococcus</taxon>
    </lineage>
</organism>
<reference evidence="3" key="1">
    <citation type="journal article" date="2019" name="Int. J. Syst. Evol. Microbiol.">
        <title>The Global Catalogue of Microorganisms (GCM) 10K type strain sequencing project: providing services to taxonomists for standard genome sequencing and annotation.</title>
        <authorList>
            <consortium name="The Broad Institute Genomics Platform"/>
            <consortium name="The Broad Institute Genome Sequencing Center for Infectious Disease"/>
            <person name="Wu L."/>
            <person name="Ma J."/>
        </authorList>
    </citation>
    <scope>NUCLEOTIDE SEQUENCE [LARGE SCALE GENOMIC DNA]</scope>
    <source>
        <strain evidence="3">CCUG 55995</strain>
    </source>
</reference>
<name>A0ABV9ICV3_9DEIO</name>
<feature type="chain" id="PRO_5045534908" description="Bacterial Ig-like domain-containing protein" evidence="1">
    <location>
        <begin position="22"/>
        <end position="505"/>
    </location>
</feature>
<keyword evidence="3" id="KW-1185">Reference proteome</keyword>
<dbReference type="EMBL" id="JBHSEI010000010">
    <property type="protein sequence ID" value="MFC4639798.1"/>
    <property type="molecule type" value="Genomic_DNA"/>
</dbReference>
<gene>
    <name evidence="2" type="ORF">ACFO0D_15785</name>
</gene>
<evidence type="ECO:0008006" key="4">
    <source>
        <dbReference type="Google" id="ProtNLM"/>
    </source>
</evidence>
<sequence>MHRTPTALAFTSLALILASCGGPSTPNGSSELVQLKIGRASAFASQGMPTGGFDPSSAFLKVKVADSKGQPVAFNNGVYAPNGQGDTFLTLNLQNNFGTTVLLPKGEYTFETIAKDGVNDQATTGTLLAYSKTNLTPVDASHNSVKLTVRTVMNTEATALNFKLPTDVVYTNDLLDLRLNVKTNSVGDQAYSVPTTDFSIGQYVATNGTLTSVGSKLGVNVLATGTTADPRIAVTVPVTGLVQTGAEIAAEQTVNVTFEHAVNASTVTADVLAPTATLSTTAASLNSTATLTGTASDENGAVSQARLYDGTTLIASTDASEQNAEVKALTFPNGDSNWTASWTPTKVGEHELTFMTNDAAGNETQVTQAVTVKLDMIEIAPASDGRQARLTLAAGETRKILYKLPETMPTDFVVQQYMINAAAWDGDFSCETAPFEFDVTAVDAATGQAVDLPMQYYNCYKGTVYQRYGEGYGQIAASRSLIFTVTNITGHDIEVNPYFTLQTIN</sequence>
<feature type="signal peptide" evidence="1">
    <location>
        <begin position="1"/>
        <end position="21"/>
    </location>
</feature>
<dbReference type="RefSeq" id="WP_380062775.1">
    <property type="nucleotide sequence ID" value="NZ_JBHSEI010000010.1"/>
</dbReference>
<protein>
    <recommendedName>
        <fullName evidence="4">Bacterial Ig-like domain-containing protein</fullName>
    </recommendedName>
</protein>
<comment type="caution">
    <text evidence="2">The sequence shown here is derived from an EMBL/GenBank/DDBJ whole genome shotgun (WGS) entry which is preliminary data.</text>
</comment>
<accession>A0ABV9ICV3</accession>